<accession>A0A9X8MS85</accession>
<organism evidence="1 2">
    <name type="scientific">Streptomyces yunnanensis</name>
    <dbReference type="NCBI Taxonomy" id="156453"/>
    <lineage>
        <taxon>Bacteria</taxon>
        <taxon>Bacillati</taxon>
        <taxon>Actinomycetota</taxon>
        <taxon>Actinomycetes</taxon>
        <taxon>Kitasatosporales</taxon>
        <taxon>Streptomycetaceae</taxon>
        <taxon>Streptomyces</taxon>
    </lineage>
</organism>
<dbReference type="EMBL" id="FRBK01000005">
    <property type="protein sequence ID" value="SHL60718.1"/>
    <property type="molecule type" value="Genomic_DNA"/>
</dbReference>
<name>A0A9X8MS85_9ACTN</name>
<protein>
    <submittedName>
        <fullName evidence="1">Uncharacterized protein</fullName>
    </submittedName>
</protein>
<reference evidence="2" key="1">
    <citation type="submission" date="2016-11" db="EMBL/GenBank/DDBJ databases">
        <authorList>
            <person name="Jaros S."/>
            <person name="Januszkiewicz K."/>
            <person name="Wedrychowicz H."/>
        </authorList>
    </citation>
    <scope>NUCLEOTIDE SEQUENCE [LARGE SCALE GENOMIC DNA]</scope>
    <source>
        <strain evidence="2">CGMCC 4.3555</strain>
    </source>
</reference>
<evidence type="ECO:0000313" key="1">
    <source>
        <dbReference type="EMBL" id="SHL60718.1"/>
    </source>
</evidence>
<dbReference type="Proteomes" id="UP000184388">
    <property type="component" value="Unassembled WGS sequence"/>
</dbReference>
<gene>
    <name evidence="1" type="ORF">SAMN05216268_105237</name>
</gene>
<comment type="caution">
    <text evidence="1">The sequence shown here is derived from an EMBL/GenBank/DDBJ whole genome shotgun (WGS) entry which is preliminary data.</text>
</comment>
<dbReference type="AlphaFoldDB" id="A0A9X8MS85"/>
<evidence type="ECO:0000313" key="2">
    <source>
        <dbReference type="Proteomes" id="UP000184388"/>
    </source>
</evidence>
<proteinExistence type="predicted"/>
<sequence length="67" mass="7483">MSEWINPQRAATVAAYRKIVDASSHPRRPRSKWGRQRPRRCSGCVMVVDPATGTPYTVVCSCPIRPA</sequence>